<protein>
    <recommendedName>
        <fullName evidence="7">Nitroreductase domain-containing protein</fullName>
    </recommendedName>
</protein>
<dbReference type="AlphaFoldDB" id="A0A072P5T0"/>
<evidence type="ECO:0000256" key="3">
    <source>
        <dbReference type="ARBA" id="ARBA00007118"/>
    </source>
</evidence>
<evidence type="ECO:0000259" key="7">
    <source>
        <dbReference type="Pfam" id="PF00881"/>
    </source>
</evidence>
<keyword evidence="9" id="KW-1185">Reference proteome</keyword>
<dbReference type="InterPro" id="IPR029479">
    <property type="entry name" value="Nitroreductase"/>
</dbReference>
<dbReference type="SUPFAM" id="SSF55469">
    <property type="entry name" value="FMN-dependent nitroreductase-like"/>
    <property type="match status" value="1"/>
</dbReference>
<dbReference type="GeneID" id="25287867"/>
<gene>
    <name evidence="8" type="ORF">A1O9_12973</name>
</gene>
<feature type="domain" description="Nitroreductase" evidence="7">
    <location>
        <begin position="9"/>
        <end position="177"/>
    </location>
</feature>
<dbReference type="GO" id="GO:0016491">
    <property type="term" value="F:oxidoreductase activity"/>
    <property type="evidence" value="ECO:0007669"/>
    <property type="project" value="UniProtKB-KW"/>
</dbReference>
<sequence>MADAFLELIKARRTTYAIQAKSPISDERIQQIASDVIKHTPSSFNCQSTRYVILLRGDHVRFWKIAKECFRAALSQNEYQTYKEKLDSRQAGYGTILLFEDLDTIREYQKKFPRFVWHLQSFSEHNNAMSAFNLWTALHLEGLGCNLQHVNPTVDQRVVEEWNVPDSWSLKAQLVFGSPTGGHEHKKTFKPAEERILVPRVDRPDPNVKNSEAVVA</sequence>
<dbReference type="VEuPathDB" id="FungiDB:A1O9_12973"/>
<dbReference type="GO" id="GO:0034599">
    <property type="term" value="P:cellular response to oxidative stress"/>
    <property type="evidence" value="ECO:0007669"/>
    <property type="project" value="InterPro"/>
</dbReference>
<dbReference type="InterPro" id="IPR033877">
    <property type="entry name" value="Frm2/Hbn1"/>
</dbReference>
<evidence type="ECO:0000313" key="8">
    <source>
        <dbReference type="EMBL" id="KEF50975.1"/>
    </source>
</evidence>
<accession>A0A072P5T0</accession>
<evidence type="ECO:0000256" key="1">
    <source>
        <dbReference type="ARBA" id="ARBA00004123"/>
    </source>
</evidence>
<name>A0A072P5T0_9EURO</name>
<keyword evidence="6" id="KW-0539">Nucleus</keyword>
<dbReference type="STRING" id="1182545.A0A072P5T0"/>
<proteinExistence type="inferred from homology"/>
<dbReference type="InterPro" id="IPR000415">
    <property type="entry name" value="Nitroreductase-like"/>
</dbReference>
<comment type="subcellular location">
    <subcellularLocation>
        <location evidence="2">Cytoplasm</location>
    </subcellularLocation>
    <subcellularLocation>
        <location evidence="1">Nucleus</location>
    </subcellularLocation>
</comment>
<dbReference type="OrthoDB" id="2138173at2759"/>
<evidence type="ECO:0000256" key="6">
    <source>
        <dbReference type="ARBA" id="ARBA00023242"/>
    </source>
</evidence>
<evidence type="ECO:0000256" key="2">
    <source>
        <dbReference type="ARBA" id="ARBA00004496"/>
    </source>
</evidence>
<dbReference type="Pfam" id="PF00881">
    <property type="entry name" value="Nitroreductase"/>
    <property type="match status" value="1"/>
</dbReference>
<comment type="caution">
    <text evidence="8">The sequence shown here is derived from an EMBL/GenBank/DDBJ whole genome shotgun (WGS) entry which is preliminary data.</text>
</comment>
<evidence type="ECO:0000256" key="4">
    <source>
        <dbReference type="ARBA" id="ARBA00022490"/>
    </source>
</evidence>
<reference evidence="8 9" key="1">
    <citation type="submission" date="2013-03" db="EMBL/GenBank/DDBJ databases">
        <title>The Genome Sequence of Exophiala aquamarina CBS 119918.</title>
        <authorList>
            <consortium name="The Broad Institute Genomics Platform"/>
            <person name="Cuomo C."/>
            <person name="de Hoog S."/>
            <person name="Gorbushina A."/>
            <person name="Walker B."/>
            <person name="Young S.K."/>
            <person name="Zeng Q."/>
            <person name="Gargeya S."/>
            <person name="Fitzgerald M."/>
            <person name="Haas B."/>
            <person name="Abouelleil A."/>
            <person name="Allen A.W."/>
            <person name="Alvarado L."/>
            <person name="Arachchi H.M."/>
            <person name="Berlin A.M."/>
            <person name="Chapman S.B."/>
            <person name="Gainer-Dewar J."/>
            <person name="Goldberg J."/>
            <person name="Griggs A."/>
            <person name="Gujja S."/>
            <person name="Hansen M."/>
            <person name="Howarth C."/>
            <person name="Imamovic A."/>
            <person name="Ireland A."/>
            <person name="Larimer J."/>
            <person name="McCowan C."/>
            <person name="Murphy C."/>
            <person name="Pearson M."/>
            <person name="Poon T.W."/>
            <person name="Priest M."/>
            <person name="Roberts A."/>
            <person name="Saif S."/>
            <person name="Shea T."/>
            <person name="Sisk P."/>
            <person name="Sykes S."/>
            <person name="Wortman J."/>
            <person name="Nusbaum C."/>
            <person name="Birren B."/>
        </authorList>
    </citation>
    <scope>NUCLEOTIDE SEQUENCE [LARGE SCALE GENOMIC DNA]</scope>
    <source>
        <strain evidence="8 9">CBS 119918</strain>
    </source>
</reference>
<comment type="similarity">
    <text evidence="3">Belongs to the nitroreductase family.</text>
</comment>
<dbReference type="CDD" id="cd02140">
    <property type="entry name" value="Frm2-like"/>
    <property type="match status" value="1"/>
</dbReference>
<keyword evidence="5" id="KW-0560">Oxidoreductase</keyword>
<dbReference type="RefSeq" id="XP_013253565.1">
    <property type="nucleotide sequence ID" value="XM_013398111.1"/>
</dbReference>
<dbReference type="Gene3D" id="3.40.109.10">
    <property type="entry name" value="NADH Oxidase"/>
    <property type="match status" value="1"/>
</dbReference>
<evidence type="ECO:0000256" key="5">
    <source>
        <dbReference type="ARBA" id="ARBA00023002"/>
    </source>
</evidence>
<dbReference type="EMBL" id="AMGV01000037">
    <property type="protein sequence ID" value="KEF50975.1"/>
    <property type="molecule type" value="Genomic_DNA"/>
</dbReference>
<dbReference type="GO" id="GO:0005737">
    <property type="term" value="C:cytoplasm"/>
    <property type="evidence" value="ECO:0007669"/>
    <property type="project" value="UniProtKB-SubCell"/>
</dbReference>
<dbReference type="PANTHER" id="PTHR43035">
    <property type="entry name" value="FATTY ACID REPRESSION MUTANT PROTEIN 2-RELATED"/>
    <property type="match status" value="1"/>
</dbReference>
<dbReference type="Proteomes" id="UP000027920">
    <property type="component" value="Unassembled WGS sequence"/>
</dbReference>
<organism evidence="8 9">
    <name type="scientific">Exophiala aquamarina CBS 119918</name>
    <dbReference type="NCBI Taxonomy" id="1182545"/>
    <lineage>
        <taxon>Eukaryota</taxon>
        <taxon>Fungi</taxon>
        <taxon>Dikarya</taxon>
        <taxon>Ascomycota</taxon>
        <taxon>Pezizomycotina</taxon>
        <taxon>Eurotiomycetes</taxon>
        <taxon>Chaetothyriomycetidae</taxon>
        <taxon>Chaetothyriales</taxon>
        <taxon>Herpotrichiellaceae</taxon>
        <taxon>Exophiala</taxon>
    </lineage>
</organism>
<evidence type="ECO:0000313" key="9">
    <source>
        <dbReference type="Proteomes" id="UP000027920"/>
    </source>
</evidence>
<keyword evidence="4" id="KW-0963">Cytoplasm</keyword>
<dbReference type="PANTHER" id="PTHR43035:SF1">
    <property type="entry name" value="FATTY ACID REPRESSION MUTANT PROTEIN 2-RELATED"/>
    <property type="match status" value="1"/>
</dbReference>
<dbReference type="HOGENOM" id="CLU_073125_1_0_1"/>
<dbReference type="FunFam" id="3.40.109.10:FF:000001">
    <property type="entry name" value="Nitroreductase family"/>
    <property type="match status" value="1"/>
</dbReference>
<dbReference type="GO" id="GO:0005634">
    <property type="term" value="C:nucleus"/>
    <property type="evidence" value="ECO:0007669"/>
    <property type="project" value="UniProtKB-SubCell"/>
</dbReference>